<organism evidence="2 3">
    <name type="scientific">Vulcanimicrobium alpinum</name>
    <dbReference type="NCBI Taxonomy" id="3016050"/>
    <lineage>
        <taxon>Bacteria</taxon>
        <taxon>Bacillati</taxon>
        <taxon>Vulcanimicrobiota</taxon>
        <taxon>Vulcanimicrobiia</taxon>
        <taxon>Vulcanimicrobiales</taxon>
        <taxon>Vulcanimicrobiaceae</taxon>
        <taxon>Vulcanimicrobium</taxon>
    </lineage>
</organism>
<reference evidence="2 3" key="1">
    <citation type="journal article" date="2022" name="ISME Commun">
        <title>Vulcanimicrobium alpinus gen. nov. sp. nov., the first cultivated representative of the candidate phylum 'Eremiobacterota', is a metabolically versatile aerobic anoxygenic phototroph.</title>
        <authorList>
            <person name="Yabe S."/>
            <person name="Muto K."/>
            <person name="Abe K."/>
            <person name="Yokota A."/>
            <person name="Staudigel H."/>
            <person name="Tebo B.M."/>
        </authorList>
    </citation>
    <scope>NUCLEOTIDE SEQUENCE [LARGE SCALE GENOMIC DNA]</scope>
    <source>
        <strain evidence="2 3">WC8-2</strain>
    </source>
</reference>
<proteinExistence type="predicted"/>
<accession>A0AAN2CB19</accession>
<evidence type="ECO:0000313" key="3">
    <source>
        <dbReference type="Proteomes" id="UP001317532"/>
    </source>
</evidence>
<name>A0AAN2CB19_UNVUL</name>
<evidence type="ECO:0000256" key="1">
    <source>
        <dbReference type="SAM" id="MobiDB-lite"/>
    </source>
</evidence>
<gene>
    <name evidence="2" type="ORF">WPS_25030</name>
</gene>
<dbReference type="AlphaFoldDB" id="A0AAN2CB19"/>
<evidence type="ECO:0000313" key="2">
    <source>
        <dbReference type="EMBL" id="BDE07227.1"/>
    </source>
</evidence>
<dbReference type="RefSeq" id="WP_317994837.1">
    <property type="nucleotide sequence ID" value="NZ_AP025523.1"/>
</dbReference>
<protein>
    <submittedName>
        <fullName evidence="2">Uncharacterized protein</fullName>
    </submittedName>
</protein>
<dbReference type="Proteomes" id="UP001317532">
    <property type="component" value="Chromosome"/>
</dbReference>
<feature type="compositionally biased region" description="Basic residues" evidence="1">
    <location>
        <begin position="66"/>
        <end position="78"/>
    </location>
</feature>
<feature type="region of interest" description="Disordered" evidence="1">
    <location>
        <begin position="66"/>
        <end position="112"/>
    </location>
</feature>
<sequence>MNTLTDAQRERVLAMLREGKKLRRIERETGHRRETIAAYARRAGLLGGVADLADAARRSAIRIATRSKRRSPRGRRCARSTTNSSGAALSGEVTVRSSGTLAPCRRRPERRR</sequence>
<dbReference type="EMBL" id="AP025523">
    <property type="protein sequence ID" value="BDE07227.1"/>
    <property type="molecule type" value="Genomic_DNA"/>
</dbReference>
<keyword evidence="3" id="KW-1185">Reference proteome</keyword>
<dbReference type="KEGG" id="vab:WPS_25030"/>